<sequence>MIEDLPAREQEWLERFFASPNELSWTSLVDGSAPTERADQVRRWLAHLGIGRTNAPLILPFVRGGEVTGWYATTQGSAGGYELGDELNAWLGPTWLSRFERVPSDAADPMAAALRSRFGGTVYRFTGPDAAAMRTIAARLNDFAALLERRPRVTRARIRPVGAIRGDFERALLAGDETQAEAMIAELKQTGRLNEENLKYLDVRLSAGLGLWPQIARDHWLIKTLADLALPPQILADLIEALYRTYVDEAEASGDPAALREAFAVHVATPYPKLFASRRGIRAPRVVKAFALFEQLQPSPDPTIVASLLALLPAGTDMAVFESVPVAEPTPASATTLDEADEAFDDGQIDRAFEFYMRLPPSRKAISRLVSCVGTIGTDEARDRLLTLLEDSDPAILDSLAPAVAAKIESLKQSQADDAAPGQAEPTSAAAVNPWLRWAEQLRAGQNLPAAERDAQSAPTTWDASEVRDSGPLAQQFADIVGGLDGEAGLISRAAVPQIFASFFPDDAKVSPAAKPIASLLFLLIAMDDALSRADLDLLAQLTSLQIEQGLSSSEYVSLMGDLEDVQKRIGSYAYLPWSLDVSEALAILPSPSDQARDARLRLFLQVLGQATTFAHRLVPADLVPIETLAKDYGVGPEAVSALTREAQGDDTTSAVVTSLKDKTIGIYTLAEAAGSRAKAALEELFPGCKVVVNSDLVATAQLTSLAKAADLFVFAWKSSSHQAFYCVKDALAGREPIWAPGKGTASILRAILDHLG</sequence>
<dbReference type="InterPro" id="IPR049807">
    <property type="entry name" value="DpdD-like"/>
</dbReference>
<evidence type="ECO:0000313" key="1">
    <source>
        <dbReference type="EMBL" id="PCD03365.1"/>
    </source>
</evidence>
<organism evidence="1 2">
    <name type="scientific">Sphingomonas spermidinifaciens</name>
    <dbReference type="NCBI Taxonomy" id="1141889"/>
    <lineage>
        <taxon>Bacteria</taxon>
        <taxon>Pseudomonadati</taxon>
        <taxon>Pseudomonadota</taxon>
        <taxon>Alphaproteobacteria</taxon>
        <taxon>Sphingomonadales</taxon>
        <taxon>Sphingomonadaceae</taxon>
        <taxon>Sphingomonas</taxon>
    </lineage>
</organism>
<dbReference type="Proteomes" id="UP000218366">
    <property type="component" value="Unassembled WGS sequence"/>
</dbReference>
<dbReference type="EMBL" id="NWMW01000001">
    <property type="protein sequence ID" value="PCD03365.1"/>
    <property type="molecule type" value="Genomic_DNA"/>
</dbReference>
<dbReference type="AlphaFoldDB" id="A0A2A4B5Z1"/>
<dbReference type="NCBIfam" id="NF041061">
    <property type="entry name" value="DpdD"/>
    <property type="match status" value="1"/>
</dbReference>
<evidence type="ECO:0000313" key="2">
    <source>
        <dbReference type="Proteomes" id="UP000218366"/>
    </source>
</evidence>
<dbReference type="RefSeq" id="WP_096341765.1">
    <property type="nucleotide sequence ID" value="NZ_NWMW01000001.1"/>
</dbReference>
<proteinExistence type="predicted"/>
<name>A0A2A4B5Z1_9SPHN</name>
<reference evidence="1 2" key="1">
    <citation type="submission" date="2017-09" db="EMBL/GenBank/DDBJ databases">
        <title>Sphingomonas spermidinifaciens 9NM-10, whole genome shotgun sequence.</title>
        <authorList>
            <person name="Feng G."/>
            <person name="Zhu H."/>
        </authorList>
    </citation>
    <scope>NUCLEOTIDE SEQUENCE [LARGE SCALE GENOMIC DNA]</scope>
    <source>
        <strain evidence="1 2">9NM-10</strain>
    </source>
</reference>
<accession>A0A2A4B5Z1</accession>
<comment type="caution">
    <text evidence="1">The sequence shown here is derived from an EMBL/GenBank/DDBJ whole genome shotgun (WGS) entry which is preliminary data.</text>
</comment>
<keyword evidence="2" id="KW-1185">Reference proteome</keyword>
<gene>
    <name evidence="1" type="ORF">COC42_02935</name>
</gene>
<protein>
    <submittedName>
        <fullName evidence="1">Uncharacterized protein</fullName>
    </submittedName>
</protein>
<dbReference type="OrthoDB" id="6637803at2"/>